<sequence length="400" mass="45705">MMNNKLWIAIIGLWCIPIFPLLGQEKVLIFEGDFDLKGGYESFTYKFIKGDQIVFSFEKENKKPMKKVWITGPKSRTLFQRMKSGYVKDRVIKVTSTGKYYFKFEDRASGKNIHIKIERIPAEGSEKLIASGQPYKRGYWLNSYDTVDYNYEIDSVVGYGETEEFEREFKLFNEYVYQTVPMLNASGQLLGRLGKGNKHTKLWTCQDPKPPFGADDAKLLYIQYNINSKLGSAKHWKMVQIGGTVTSLALSVFASPAAGFASQQALDMMMPEENGEPTMYFFSKNESSFGEIKKLFTIDFDLFKSGGKNVNFDGVRGLGSVTNLYGVMLPEMYSELELKHIILANTKPATAKNVKLDFSALYYAPVYVEFKATERFVPLKTVKVQRTIKKVVKKRKFIEL</sequence>
<gene>
    <name evidence="1" type="ORF">HHU12_27425</name>
</gene>
<proteinExistence type="predicted"/>
<organism evidence="1 2">
    <name type="scientific">Flammeovirga aprica JL-4</name>
    <dbReference type="NCBI Taxonomy" id="694437"/>
    <lineage>
        <taxon>Bacteria</taxon>
        <taxon>Pseudomonadati</taxon>
        <taxon>Bacteroidota</taxon>
        <taxon>Cytophagia</taxon>
        <taxon>Cytophagales</taxon>
        <taxon>Flammeovirgaceae</taxon>
        <taxon>Flammeovirga</taxon>
    </lineage>
</organism>
<dbReference type="EMBL" id="JABANE010000111">
    <property type="protein sequence ID" value="NME71727.1"/>
    <property type="molecule type" value="Genomic_DNA"/>
</dbReference>
<reference evidence="1 2" key="1">
    <citation type="submission" date="2020-04" db="EMBL/GenBank/DDBJ databases">
        <title>Flammeovirga sp. SR4, a novel species isolated from seawater.</title>
        <authorList>
            <person name="Wang X."/>
        </authorList>
    </citation>
    <scope>NUCLEOTIDE SEQUENCE [LARGE SCALE GENOMIC DNA]</scope>
    <source>
        <strain evidence="1 2">ATCC 23126</strain>
    </source>
</reference>
<protein>
    <submittedName>
        <fullName evidence="1">Uncharacterized protein</fullName>
    </submittedName>
</protein>
<accession>A0A7X9XCE7</accession>
<name>A0A7X9XCE7_9BACT</name>
<dbReference type="RefSeq" id="WP_169659933.1">
    <property type="nucleotide sequence ID" value="NZ_JABANE010000111.1"/>
</dbReference>
<comment type="caution">
    <text evidence="1">The sequence shown here is derived from an EMBL/GenBank/DDBJ whole genome shotgun (WGS) entry which is preliminary data.</text>
</comment>
<keyword evidence="2" id="KW-1185">Reference proteome</keyword>
<dbReference type="AlphaFoldDB" id="A0A7X9XCE7"/>
<evidence type="ECO:0000313" key="1">
    <source>
        <dbReference type="EMBL" id="NME71727.1"/>
    </source>
</evidence>
<dbReference type="Proteomes" id="UP000576082">
    <property type="component" value="Unassembled WGS sequence"/>
</dbReference>
<evidence type="ECO:0000313" key="2">
    <source>
        <dbReference type="Proteomes" id="UP000576082"/>
    </source>
</evidence>